<reference evidence="2" key="1">
    <citation type="submission" date="2025-08" db="UniProtKB">
        <authorList>
            <consortium name="RefSeq"/>
        </authorList>
    </citation>
    <scope>IDENTIFICATION</scope>
</reference>
<evidence type="ECO:0000313" key="2">
    <source>
        <dbReference type="RefSeq" id="XP_010248153.1"/>
    </source>
</evidence>
<protein>
    <submittedName>
        <fullName evidence="2">Uncharacterized protein LOC104591052</fullName>
    </submittedName>
</protein>
<dbReference type="KEGG" id="nnu:104591052"/>
<dbReference type="Proteomes" id="UP000189703">
    <property type="component" value="Unplaced"/>
</dbReference>
<gene>
    <name evidence="2" type="primary">LOC104591052</name>
</gene>
<organism evidence="1 2">
    <name type="scientific">Nelumbo nucifera</name>
    <name type="common">Sacred lotus</name>
    <dbReference type="NCBI Taxonomy" id="4432"/>
    <lineage>
        <taxon>Eukaryota</taxon>
        <taxon>Viridiplantae</taxon>
        <taxon>Streptophyta</taxon>
        <taxon>Embryophyta</taxon>
        <taxon>Tracheophyta</taxon>
        <taxon>Spermatophyta</taxon>
        <taxon>Magnoliopsida</taxon>
        <taxon>Proteales</taxon>
        <taxon>Nelumbonaceae</taxon>
        <taxon>Nelumbo</taxon>
    </lineage>
</organism>
<proteinExistence type="predicted"/>
<dbReference type="FunCoup" id="A0A1U7ZAJ3">
    <property type="interactions" value="309"/>
</dbReference>
<dbReference type="OMA" id="VKSGICE"/>
<dbReference type="FunFam" id="3.30.60.30:FF:000116">
    <property type="entry name" value="Serine protease inhibitor, Kazal-type family protein"/>
    <property type="match status" value="1"/>
</dbReference>
<dbReference type="PANTHER" id="PTHR34376:SF2">
    <property type="entry name" value="SERINE PROTEASE INHIBITOR, KAZAL-TYPE FAMILY PROTEIN"/>
    <property type="match status" value="1"/>
</dbReference>
<keyword evidence="1" id="KW-1185">Reference proteome</keyword>
<dbReference type="OrthoDB" id="1916993at2759"/>
<name>A0A1U7ZAJ3_NELNU</name>
<evidence type="ECO:0000313" key="1">
    <source>
        <dbReference type="Proteomes" id="UP000189703"/>
    </source>
</evidence>
<dbReference type="RefSeq" id="XP_010248153.1">
    <property type="nucleotide sequence ID" value="XM_010249851.1"/>
</dbReference>
<accession>A0A1U7ZAJ3</accession>
<sequence length="133" mass="13875">MPATSSPSSPFFLISFLVFFIFGLCSSLVRSELDSSAIRLPSDDAVHADDLCAGSSPPSCPVNCFRTDPVCGEDGVTYWCGCADAMCAGTRVAKLGFCEVGNGGSGPVSGQALLLVHIVWLIVLGFSVLFGLF</sequence>
<dbReference type="Gene3D" id="3.30.60.30">
    <property type="match status" value="1"/>
</dbReference>
<dbReference type="PANTHER" id="PTHR34376">
    <property type="entry name" value="SERINE PROTEASE INHIBITOR, KAZAL-TYPE FAMILY PROTEIN"/>
    <property type="match status" value="1"/>
</dbReference>
<dbReference type="AlphaFoldDB" id="A0A1U7ZAJ3"/>
<dbReference type="GeneID" id="104591052"/>
<dbReference type="eggNOG" id="ENOG502S3PN">
    <property type="taxonomic scope" value="Eukaryota"/>
</dbReference>